<evidence type="ECO:0000313" key="1">
    <source>
        <dbReference type="EMBL" id="KAF9653620.1"/>
    </source>
</evidence>
<reference evidence="1" key="1">
    <citation type="submission" date="2019-10" db="EMBL/GenBank/DDBJ databases">
        <authorList>
            <consortium name="DOE Joint Genome Institute"/>
            <person name="Kuo A."/>
            <person name="Miyauchi S."/>
            <person name="Kiss E."/>
            <person name="Drula E."/>
            <person name="Kohler A."/>
            <person name="Sanchez-Garcia M."/>
            <person name="Andreopoulos B."/>
            <person name="Barry K.W."/>
            <person name="Bonito G."/>
            <person name="Buee M."/>
            <person name="Carver A."/>
            <person name="Chen C."/>
            <person name="Cichocki N."/>
            <person name="Clum A."/>
            <person name="Culley D."/>
            <person name="Crous P.W."/>
            <person name="Fauchery L."/>
            <person name="Girlanda M."/>
            <person name="Hayes R."/>
            <person name="Keri Z."/>
            <person name="Labutti K."/>
            <person name="Lipzen A."/>
            <person name="Lombard V."/>
            <person name="Magnuson J."/>
            <person name="Maillard F."/>
            <person name="Morin E."/>
            <person name="Murat C."/>
            <person name="Nolan M."/>
            <person name="Ohm R."/>
            <person name="Pangilinan J."/>
            <person name="Pereira M."/>
            <person name="Perotto S."/>
            <person name="Peter M."/>
            <person name="Riley R."/>
            <person name="Sitrit Y."/>
            <person name="Stielow B."/>
            <person name="Szollosi G."/>
            <person name="Zifcakova L."/>
            <person name="Stursova M."/>
            <person name="Spatafora J.W."/>
            <person name="Tedersoo L."/>
            <person name="Vaario L.-M."/>
            <person name="Yamada A."/>
            <person name="Yan M."/>
            <person name="Wang P."/>
            <person name="Xu J."/>
            <person name="Bruns T."/>
            <person name="Baldrian P."/>
            <person name="Vilgalys R."/>
            <person name="Henrissat B."/>
            <person name="Grigoriev I.V."/>
            <person name="Hibbett D."/>
            <person name="Nagy L.G."/>
            <person name="Martin F.M."/>
        </authorList>
    </citation>
    <scope>NUCLEOTIDE SEQUENCE</scope>
    <source>
        <strain evidence="1">P2</strain>
    </source>
</reference>
<organism evidence="1 2">
    <name type="scientific">Thelephora ganbajun</name>
    <name type="common">Ganba fungus</name>
    <dbReference type="NCBI Taxonomy" id="370292"/>
    <lineage>
        <taxon>Eukaryota</taxon>
        <taxon>Fungi</taxon>
        <taxon>Dikarya</taxon>
        <taxon>Basidiomycota</taxon>
        <taxon>Agaricomycotina</taxon>
        <taxon>Agaricomycetes</taxon>
        <taxon>Thelephorales</taxon>
        <taxon>Thelephoraceae</taxon>
        <taxon>Thelephora</taxon>
    </lineage>
</organism>
<keyword evidence="2" id="KW-1185">Reference proteome</keyword>
<gene>
    <name evidence="1" type="ORF">BDM02DRAFT_3087097</name>
</gene>
<dbReference type="EMBL" id="MU117963">
    <property type="protein sequence ID" value="KAF9653620.1"/>
    <property type="molecule type" value="Genomic_DNA"/>
</dbReference>
<name>A0ACB6ZUY3_THEGA</name>
<reference evidence="1" key="2">
    <citation type="journal article" date="2020" name="Nat. Commun.">
        <title>Large-scale genome sequencing of mycorrhizal fungi provides insights into the early evolution of symbiotic traits.</title>
        <authorList>
            <person name="Miyauchi S."/>
            <person name="Kiss E."/>
            <person name="Kuo A."/>
            <person name="Drula E."/>
            <person name="Kohler A."/>
            <person name="Sanchez-Garcia M."/>
            <person name="Morin E."/>
            <person name="Andreopoulos B."/>
            <person name="Barry K.W."/>
            <person name="Bonito G."/>
            <person name="Buee M."/>
            <person name="Carver A."/>
            <person name="Chen C."/>
            <person name="Cichocki N."/>
            <person name="Clum A."/>
            <person name="Culley D."/>
            <person name="Crous P.W."/>
            <person name="Fauchery L."/>
            <person name="Girlanda M."/>
            <person name="Hayes R.D."/>
            <person name="Keri Z."/>
            <person name="LaButti K."/>
            <person name="Lipzen A."/>
            <person name="Lombard V."/>
            <person name="Magnuson J."/>
            <person name="Maillard F."/>
            <person name="Murat C."/>
            <person name="Nolan M."/>
            <person name="Ohm R.A."/>
            <person name="Pangilinan J."/>
            <person name="Pereira M.F."/>
            <person name="Perotto S."/>
            <person name="Peter M."/>
            <person name="Pfister S."/>
            <person name="Riley R."/>
            <person name="Sitrit Y."/>
            <person name="Stielow J.B."/>
            <person name="Szollosi G."/>
            <person name="Zifcakova L."/>
            <person name="Stursova M."/>
            <person name="Spatafora J.W."/>
            <person name="Tedersoo L."/>
            <person name="Vaario L.M."/>
            <person name="Yamada A."/>
            <person name="Yan M."/>
            <person name="Wang P."/>
            <person name="Xu J."/>
            <person name="Bruns T."/>
            <person name="Baldrian P."/>
            <person name="Vilgalys R."/>
            <person name="Dunand C."/>
            <person name="Henrissat B."/>
            <person name="Grigoriev I.V."/>
            <person name="Hibbett D."/>
            <person name="Nagy L.G."/>
            <person name="Martin F.M."/>
        </authorList>
    </citation>
    <scope>NUCLEOTIDE SEQUENCE</scope>
    <source>
        <strain evidence="1">P2</strain>
    </source>
</reference>
<proteinExistence type="predicted"/>
<protein>
    <submittedName>
        <fullName evidence="1">NADH dehydrogenase alpha subcomplex subunit 2</fullName>
    </submittedName>
</protein>
<evidence type="ECO:0000313" key="2">
    <source>
        <dbReference type="Proteomes" id="UP000886501"/>
    </source>
</evidence>
<dbReference type="Proteomes" id="UP000886501">
    <property type="component" value="Unassembled WGS sequence"/>
</dbReference>
<sequence length="93" mass="10296">MSALAKTFSPAVREIRIFCCQTSPASAGTRVFIQSAYPTIKRHNPDLPVLIREANGVPARIFARFEKGVEQHIVVDNLSPAEITTKFSKLLNL</sequence>
<accession>A0ACB6ZUY3</accession>
<comment type="caution">
    <text evidence="1">The sequence shown here is derived from an EMBL/GenBank/DDBJ whole genome shotgun (WGS) entry which is preliminary data.</text>
</comment>